<evidence type="ECO:0000313" key="2">
    <source>
        <dbReference type="Proteomes" id="UP000606786"/>
    </source>
</evidence>
<organism evidence="1 2">
    <name type="scientific">Ceratitis capitata</name>
    <name type="common">Mediterranean fruit fly</name>
    <name type="synonym">Tephritis capitata</name>
    <dbReference type="NCBI Taxonomy" id="7213"/>
    <lineage>
        <taxon>Eukaryota</taxon>
        <taxon>Metazoa</taxon>
        <taxon>Ecdysozoa</taxon>
        <taxon>Arthropoda</taxon>
        <taxon>Hexapoda</taxon>
        <taxon>Insecta</taxon>
        <taxon>Pterygota</taxon>
        <taxon>Neoptera</taxon>
        <taxon>Endopterygota</taxon>
        <taxon>Diptera</taxon>
        <taxon>Brachycera</taxon>
        <taxon>Muscomorpha</taxon>
        <taxon>Tephritoidea</taxon>
        <taxon>Tephritidae</taxon>
        <taxon>Ceratitis</taxon>
        <taxon>Ceratitis</taxon>
    </lineage>
</organism>
<keyword evidence="2" id="KW-1185">Reference proteome</keyword>
<dbReference type="AlphaFoldDB" id="A0A811UQI9"/>
<dbReference type="Proteomes" id="UP000606786">
    <property type="component" value="Unassembled WGS sequence"/>
</dbReference>
<sequence length="77" mass="8660">MKWKNISLDVTPAALKLYGGFNHSSARPGSHNCPPCSSFRKWANKKNIQEVVNSLRDTTLQHSSSYVLKMIPENTDI</sequence>
<dbReference type="EMBL" id="CAJHJT010000023">
    <property type="protein sequence ID" value="CAD7001442.1"/>
    <property type="molecule type" value="Genomic_DNA"/>
</dbReference>
<proteinExistence type="predicted"/>
<name>A0A811UQI9_CERCA</name>
<reference evidence="1" key="1">
    <citation type="submission" date="2020-11" db="EMBL/GenBank/DDBJ databases">
        <authorList>
            <person name="Whitehead M."/>
        </authorList>
    </citation>
    <scope>NUCLEOTIDE SEQUENCE</scope>
    <source>
        <strain evidence="1">EGII</strain>
    </source>
</reference>
<evidence type="ECO:0000313" key="1">
    <source>
        <dbReference type="EMBL" id="CAD7001442.1"/>
    </source>
</evidence>
<gene>
    <name evidence="1" type="ORF">CCAP1982_LOCUS9939</name>
</gene>
<comment type="caution">
    <text evidence="1">The sequence shown here is derived from an EMBL/GenBank/DDBJ whole genome shotgun (WGS) entry which is preliminary data.</text>
</comment>
<accession>A0A811UQI9</accession>
<protein>
    <submittedName>
        <fullName evidence="1">(Mediterranean fruit fly) hypothetical protein</fullName>
    </submittedName>
</protein>